<dbReference type="GO" id="GO:0004864">
    <property type="term" value="F:protein phosphatase inhibitor activity"/>
    <property type="evidence" value="ECO:0007669"/>
    <property type="project" value="InterPro"/>
</dbReference>
<protein>
    <submittedName>
        <fullName evidence="2">Cgd8_390 protein</fullName>
    </submittedName>
</protein>
<gene>
    <name evidence="2" type="primary">cgd8_390</name>
    <name evidence="3" type="ORF">CPATCC_003832</name>
</gene>
<dbReference type="OMA" id="HYDEYKT"/>
<dbReference type="GO" id="GO:0009966">
    <property type="term" value="P:regulation of signal transduction"/>
    <property type="evidence" value="ECO:0007669"/>
    <property type="project" value="InterPro"/>
</dbReference>
<evidence type="ECO:0000313" key="4">
    <source>
        <dbReference type="Proteomes" id="UP000593906"/>
    </source>
</evidence>
<dbReference type="EMBL" id="FX115323">
    <property type="protein sequence ID" value="BAJ77426.1"/>
    <property type="molecule type" value="mRNA"/>
</dbReference>
<name>F0X4A5_CRYPV</name>
<dbReference type="PANTHER" id="PTHR12398">
    <property type="entry name" value="PROTEIN PHOSPHATASE INHIBITOR"/>
    <property type="match status" value="1"/>
</dbReference>
<dbReference type="Proteomes" id="UP000593906">
    <property type="component" value="Chromosome 8"/>
</dbReference>
<accession>F0X4A5</accession>
<dbReference type="VEuPathDB" id="CryptoDB:cgd8_390"/>
<proteinExistence type="evidence at transcript level"/>
<evidence type="ECO:0000256" key="1">
    <source>
        <dbReference type="SAM" id="MobiDB-lite"/>
    </source>
</evidence>
<reference evidence="3 4" key="2">
    <citation type="submission" date="2019-09" db="EMBL/GenBank/DDBJ databases">
        <title>Consistent, comparative and evidence-based genome assembly and annotation for Cryptosporidium parvum, C. hominis and C. tyzzeri.</title>
        <authorList>
            <person name="Baptista R.P."/>
            <person name="Li Y."/>
            <person name="Sateriale A."/>
            <person name="Ansell B."/>
            <person name="Jex A."/>
            <person name="Sanders M."/>
            <person name="Brooks K."/>
            <person name="Tracey A."/>
            <person name="Berriman M."/>
            <person name="Striepen B."/>
            <person name="Cotton J.A."/>
            <person name="Kissinger J.C."/>
        </authorList>
    </citation>
    <scope>NUCLEOTIDE SEQUENCE [LARGE SCALE GENOMIC DNA]</scope>
    <source>
        <strain evidence="3 4">IOWA-ATCC</strain>
    </source>
</reference>
<dbReference type="EMBL" id="CP044415">
    <property type="protein sequence ID" value="QOY39787.1"/>
    <property type="molecule type" value="Genomic_DNA"/>
</dbReference>
<evidence type="ECO:0000313" key="3">
    <source>
        <dbReference type="EMBL" id="QOY39787.1"/>
    </source>
</evidence>
<dbReference type="Pfam" id="PF04979">
    <property type="entry name" value="IPP-2"/>
    <property type="match status" value="1"/>
</dbReference>
<feature type="region of interest" description="Disordered" evidence="1">
    <location>
        <begin position="36"/>
        <end position="66"/>
    </location>
</feature>
<organism evidence="2">
    <name type="scientific">Cryptosporidium parvum</name>
    <dbReference type="NCBI Taxonomy" id="5807"/>
    <lineage>
        <taxon>Eukaryota</taxon>
        <taxon>Sar</taxon>
        <taxon>Alveolata</taxon>
        <taxon>Apicomplexa</taxon>
        <taxon>Conoidasida</taxon>
        <taxon>Coccidia</taxon>
        <taxon>Eucoccidiorida</taxon>
        <taxon>Eimeriorina</taxon>
        <taxon>Cryptosporidiidae</taxon>
        <taxon>Cryptosporidium</taxon>
    </lineage>
</organism>
<dbReference type="AlphaFoldDB" id="F0X4A5"/>
<dbReference type="InterPro" id="IPR007062">
    <property type="entry name" value="PPI-2"/>
</dbReference>
<dbReference type="VEuPathDB" id="CryptoDB:CPATCC_0000410"/>
<evidence type="ECO:0000313" key="2">
    <source>
        <dbReference type="EMBL" id="BAJ77426.1"/>
    </source>
</evidence>
<sequence>MSEKEKFNIHLKEDKVKISKCITWDEETIAMHDAERGTRMEINEPDTPYYYGSSSSSDYEEPNTKSKVRQKFSVDLNELSSKLFEHSNRIDESLDEFSFSNFNNNTSSPIHKSKQDLFKEKRKMHYREFITAKSKLPKANDSDSSSSSGSNSNSNSDSDSDSDSDSNSGSKPYSNYKPKS</sequence>
<reference evidence="2" key="1">
    <citation type="submission" date="2011-02" db="EMBL/GenBank/DDBJ databases">
        <title>Construction and analysis of full-length cDNA library of Cryptosporidium parvum.</title>
        <authorList>
            <person name="Yamagishi J."/>
            <person name="Wakaguri H."/>
            <person name="Sugano S."/>
            <person name="Kawano S."/>
            <person name="Fujisaki K."/>
            <person name="Sugimoto C."/>
            <person name="Watanabe J."/>
            <person name="Suzuki Y."/>
            <person name="Kimata I."/>
            <person name="Xuan X."/>
        </authorList>
    </citation>
    <scope>NUCLEOTIDE SEQUENCE</scope>
    <source>
        <strain evidence="2">HNJ-1</strain>
    </source>
</reference>
<dbReference type="PANTHER" id="PTHR12398:SF20">
    <property type="entry name" value="PROTEIN PHOSPHATASE 1 REGULATORY INHIBITOR SUBUNIT 2"/>
    <property type="match status" value="1"/>
</dbReference>
<feature type="region of interest" description="Disordered" evidence="1">
    <location>
        <begin position="129"/>
        <end position="180"/>
    </location>
</feature>
<feature type="compositionally biased region" description="Low complexity" evidence="1">
    <location>
        <begin position="142"/>
        <end position="157"/>
    </location>
</feature>